<keyword evidence="9" id="KW-1185">Reference proteome</keyword>
<dbReference type="SUPFAM" id="SSF51905">
    <property type="entry name" value="FAD/NAD(P)-binding domain"/>
    <property type="match status" value="1"/>
</dbReference>
<dbReference type="PROSITE" id="PS00624">
    <property type="entry name" value="GMC_OXRED_2"/>
    <property type="match status" value="1"/>
</dbReference>
<evidence type="ECO:0000259" key="7">
    <source>
        <dbReference type="PROSITE" id="PS00624"/>
    </source>
</evidence>
<dbReference type="PROSITE" id="PS00623">
    <property type="entry name" value="GMC_OXRED_1"/>
    <property type="match status" value="1"/>
</dbReference>
<dbReference type="Pfam" id="PF05199">
    <property type="entry name" value="GMC_oxred_C"/>
    <property type="match status" value="1"/>
</dbReference>
<feature type="domain" description="Glucose-methanol-choline oxidoreductase N-terminal" evidence="7">
    <location>
        <begin position="256"/>
        <end position="270"/>
    </location>
</feature>
<keyword evidence="4 5" id="KW-0274">FAD</keyword>
<dbReference type="SUPFAM" id="SSF54373">
    <property type="entry name" value="FAD-linked reductases, C-terminal domain"/>
    <property type="match status" value="1"/>
</dbReference>
<comment type="cofactor">
    <cofactor evidence="1">
        <name>FAD</name>
        <dbReference type="ChEBI" id="CHEBI:57692"/>
    </cofactor>
</comment>
<dbReference type="PANTHER" id="PTHR11552:SF147">
    <property type="entry name" value="CHOLINE DEHYDROGENASE, MITOCHONDRIAL"/>
    <property type="match status" value="1"/>
</dbReference>
<dbReference type="InterPro" id="IPR036188">
    <property type="entry name" value="FAD/NAD-bd_sf"/>
</dbReference>
<dbReference type="PIRSF" id="PIRSF000137">
    <property type="entry name" value="Alcohol_oxidase"/>
    <property type="match status" value="1"/>
</dbReference>
<dbReference type="PANTHER" id="PTHR11552">
    <property type="entry name" value="GLUCOSE-METHANOL-CHOLINE GMC OXIDOREDUCTASE"/>
    <property type="match status" value="1"/>
</dbReference>
<dbReference type="Proteomes" id="UP001285263">
    <property type="component" value="Unassembled WGS sequence"/>
</dbReference>
<proteinExistence type="inferred from homology"/>
<evidence type="ECO:0000256" key="4">
    <source>
        <dbReference type="ARBA" id="ARBA00022827"/>
    </source>
</evidence>
<evidence type="ECO:0000256" key="1">
    <source>
        <dbReference type="ARBA" id="ARBA00001974"/>
    </source>
</evidence>
<comment type="caution">
    <text evidence="8">The sequence shown here is derived from an EMBL/GenBank/DDBJ whole genome shotgun (WGS) entry which is preliminary data.</text>
</comment>
<organism evidence="8 9">
    <name type="scientific">Roseateles agri</name>
    <dbReference type="NCBI Taxonomy" id="3098619"/>
    <lineage>
        <taxon>Bacteria</taxon>
        <taxon>Pseudomonadati</taxon>
        <taxon>Pseudomonadota</taxon>
        <taxon>Betaproteobacteria</taxon>
        <taxon>Burkholderiales</taxon>
        <taxon>Sphaerotilaceae</taxon>
        <taxon>Roseateles</taxon>
    </lineage>
</organism>
<accession>A0ABU5DLP9</accession>
<gene>
    <name evidence="8" type="ORF">SNE35_15985</name>
</gene>
<sequence length="543" mass="59134">MGNNNEFDYVVVGGGSAGCVIAARLSEDPTVSVCLLEAGGPDNSVFIHAPAGVVALLPTRLNNYAYKTVPQPGLNGRRGYQPRGKTLGGSSSINAMLYVRGNRWDYDHWAALGNEGWSYEDVLPFFRQSEHNEQFHDEFHGQGGPLNVTYQNFHSPLNDLFLEAAAAHGIPPNADYNGAEQFGSFMYQVTHKNGERCSAAKAYLTPNLSRRNLKVVTRATSQRVLMQGRRAVGIEYTQAGEKRRVRARREVVLSAGAFGSPQLLMLSGIGAGAELQKLGIATVANLPGVGKNLQDHIDHVQNWRVPSDTETFGISLRAGPKILKAMAEWRKQRTGLITTCYAGAGAFIRSAPEVRVPDLQLIFVIGIVDDHARRMHLGHGISCHVDLMRPYSRGTVSLASTDANDAPLIDPRFLSDERDLPTLLRGVQIQQRIMESKAFDGVRGKQLHPTRADDLQGLEADIRARADTQYHPVGTCKMGPAHDGMAVVDERLRVRGVEGLRVCDASIFPTLIGGNTNAPTIMVGEKAATMIREDARQKALAAA</sequence>
<evidence type="ECO:0000256" key="2">
    <source>
        <dbReference type="ARBA" id="ARBA00010790"/>
    </source>
</evidence>
<dbReference type="InterPro" id="IPR007867">
    <property type="entry name" value="GMC_OxRtase_C"/>
</dbReference>
<dbReference type="RefSeq" id="WP_320423925.1">
    <property type="nucleotide sequence ID" value="NZ_JAXCLA010000005.1"/>
</dbReference>
<dbReference type="Gene3D" id="3.50.50.60">
    <property type="entry name" value="FAD/NAD(P)-binding domain"/>
    <property type="match status" value="1"/>
</dbReference>
<evidence type="ECO:0000313" key="9">
    <source>
        <dbReference type="Proteomes" id="UP001285263"/>
    </source>
</evidence>
<keyword evidence="3 5" id="KW-0285">Flavoprotein</keyword>
<dbReference type="EMBL" id="JAXCLA010000005">
    <property type="protein sequence ID" value="MDY0746022.1"/>
    <property type="molecule type" value="Genomic_DNA"/>
</dbReference>
<evidence type="ECO:0000256" key="5">
    <source>
        <dbReference type="RuleBase" id="RU003968"/>
    </source>
</evidence>
<protein>
    <submittedName>
        <fullName evidence="8">FAD-dependent oxidoreductase</fullName>
    </submittedName>
</protein>
<dbReference type="Pfam" id="PF00732">
    <property type="entry name" value="GMC_oxred_N"/>
    <property type="match status" value="1"/>
</dbReference>
<dbReference type="InterPro" id="IPR012132">
    <property type="entry name" value="GMC_OxRdtase"/>
</dbReference>
<evidence type="ECO:0000256" key="3">
    <source>
        <dbReference type="ARBA" id="ARBA00022630"/>
    </source>
</evidence>
<evidence type="ECO:0000313" key="8">
    <source>
        <dbReference type="EMBL" id="MDY0746022.1"/>
    </source>
</evidence>
<dbReference type="InterPro" id="IPR000172">
    <property type="entry name" value="GMC_OxRdtase_N"/>
</dbReference>
<reference evidence="8 9" key="1">
    <citation type="submission" date="2023-11" db="EMBL/GenBank/DDBJ databases">
        <title>Paucibacter sp. nov., isolated from fresh soil in Korea.</title>
        <authorList>
            <person name="Le N.T.T."/>
        </authorList>
    </citation>
    <scope>NUCLEOTIDE SEQUENCE [LARGE SCALE GENOMIC DNA]</scope>
    <source>
        <strain evidence="8 9">R3-3</strain>
    </source>
</reference>
<feature type="domain" description="Glucose-methanol-choline oxidoreductase N-terminal" evidence="6">
    <location>
        <begin position="84"/>
        <end position="107"/>
    </location>
</feature>
<evidence type="ECO:0000259" key="6">
    <source>
        <dbReference type="PROSITE" id="PS00623"/>
    </source>
</evidence>
<comment type="similarity">
    <text evidence="2 5">Belongs to the GMC oxidoreductase family.</text>
</comment>
<name>A0ABU5DLP9_9BURK</name>
<dbReference type="Gene3D" id="3.30.560.10">
    <property type="entry name" value="Glucose Oxidase, domain 3"/>
    <property type="match status" value="1"/>
</dbReference>